<feature type="transmembrane region" description="Helical" evidence="2">
    <location>
        <begin position="102"/>
        <end position="120"/>
    </location>
</feature>
<sequence length="167" mass="18047">MRIDDPWYDALASGWGERHEPAPPAVPSTGERPGTGPDTHTATWLAVHRGAPFRELRRRHRRSVLATAAAFLPLHLAYALTAATAPGLLARPLGGGPLTVGALAWFVQFAAVLVPTGAYARHARLYRDGTALELRWQTEELLRAAERAPEPARAAAGGREGRGRPLR</sequence>
<feature type="transmembrane region" description="Helical" evidence="2">
    <location>
        <begin position="64"/>
        <end position="90"/>
    </location>
</feature>
<organism evidence="3 4">
    <name type="scientific">Streptomyces carminius</name>
    <dbReference type="NCBI Taxonomy" id="2665496"/>
    <lineage>
        <taxon>Bacteria</taxon>
        <taxon>Bacillati</taxon>
        <taxon>Actinomycetota</taxon>
        <taxon>Actinomycetes</taxon>
        <taxon>Kitasatosporales</taxon>
        <taxon>Streptomycetaceae</taxon>
        <taxon>Streptomyces</taxon>
    </lineage>
</organism>
<dbReference type="RefSeq" id="WP_100200031.1">
    <property type="nucleotide sequence ID" value="NZ_PGGW01000005.1"/>
</dbReference>
<feature type="region of interest" description="Disordered" evidence="1">
    <location>
        <begin position="13"/>
        <end position="40"/>
    </location>
</feature>
<reference evidence="3 4" key="1">
    <citation type="submission" date="2017-11" db="EMBL/GenBank/DDBJ databases">
        <title>Streptomyces carmine sp. nov., a novel actinomycete isolated from Sophora alopecuroides in Xinjiang, China.</title>
        <authorList>
            <person name="Wang Y."/>
            <person name="Luo X."/>
            <person name="Wan C."/>
            <person name="Zhang L."/>
        </authorList>
    </citation>
    <scope>NUCLEOTIDE SEQUENCE [LARGE SCALE GENOMIC DNA]</scope>
    <source>
        <strain evidence="3 4">TRM SA0054</strain>
    </source>
</reference>
<keyword evidence="2" id="KW-0472">Membrane</keyword>
<dbReference type="Proteomes" id="UP000230407">
    <property type="component" value="Unassembled WGS sequence"/>
</dbReference>
<dbReference type="Pfam" id="PF04341">
    <property type="entry name" value="DUF485"/>
    <property type="match status" value="1"/>
</dbReference>
<proteinExistence type="predicted"/>
<dbReference type="AlphaFoldDB" id="A0A2M8MCX2"/>
<evidence type="ECO:0000256" key="1">
    <source>
        <dbReference type="SAM" id="MobiDB-lite"/>
    </source>
</evidence>
<keyword evidence="4" id="KW-1185">Reference proteome</keyword>
<dbReference type="PANTHER" id="PTHR38441:SF1">
    <property type="entry name" value="MEMBRANE PROTEIN"/>
    <property type="match status" value="1"/>
</dbReference>
<keyword evidence="2" id="KW-0812">Transmembrane</keyword>
<gene>
    <name evidence="3" type="ORF">CUT44_00230</name>
</gene>
<accession>A0A2M8MCX2</accession>
<feature type="region of interest" description="Disordered" evidence="1">
    <location>
        <begin position="145"/>
        <end position="167"/>
    </location>
</feature>
<evidence type="ECO:0000256" key="2">
    <source>
        <dbReference type="SAM" id="Phobius"/>
    </source>
</evidence>
<protein>
    <submittedName>
        <fullName evidence="3">DUF485 domain-containing protein</fullName>
    </submittedName>
</protein>
<evidence type="ECO:0000313" key="3">
    <source>
        <dbReference type="EMBL" id="PJF02030.1"/>
    </source>
</evidence>
<name>A0A2M8MCX2_9ACTN</name>
<dbReference type="PANTHER" id="PTHR38441">
    <property type="entry name" value="INTEGRAL MEMBRANE PROTEIN-RELATED"/>
    <property type="match status" value="1"/>
</dbReference>
<keyword evidence="2" id="KW-1133">Transmembrane helix</keyword>
<dbReference type="InterPro" id="IPR007436">
    <property type="entry name" value="DUF485"/>
</dbReference>
<evidence type="ECO:0000313" key="4">
    <source>
        <dbReference type="Proteomes" id="UP000230407"/>
    </source>
</evidence>
<comment type="caution">
    <text evidence="3">The sequence shown here is derived from an EMBL/GenBank/DDBJ whole genome shotgun (WGS) entry which is preliminary data.</text>
</comment>
<dbReference type="EMBL" id="PGGW01000005">
    <property type="protein sequence ID" value="PJF02030.1"/>
    <property type="molecule type" value="Genomic_DNA"/>
</dbReference>